<dbReference type="EMBL" id="JAGKQM010000018">
    <property type="protein sequence ID" value="KAH0862212.1"/>
    <property type="molecule type" value="Genomic_DNA"/>
</dbReference>
<dbReference type="Proteomes" id="UP000824890">
    <property type="component" value="Unassembled WGS sequence"/>
</dbReference>
<evidence type="ECO:0000313" key="4">
    <source>
        <dbReference type="EMBL" id="KAH0862212.1"/>
    </source>
</evidence>
<keyword evidence="2" id="KW-1133">Transmembrane helix</keyword>
<name>A0A816U3P4_BRANA</name>
<dbReference type="EMBL" id="HG994372">
    <property type="protein sequence ID" value="CAF2106023.1"/>
    <property type="molecule type" value="Genomic_DNA"/>
</dbReference>
<sequence>MVYFTILLFPMRTTSDESSDDETLRDDANHDSDDDEIRDRAGGEIFLWIHKDIFWISHVLPFWYVILNIFMLFLF</sequence>
<reference evidence="3" key="1">
    <citation type="submission" date="2021-01" db="EMBL/GenBank/DDBJ databases">
        <authorList>
            <consortium name="Genoscope - CEA"/>
            <person name="William W."/>
        </authorList>
    </citation>
    <scope>NUCLEOTIDE SEQUENCE</scope>
</reference>
<gene>
    <name evidence="3" type="ORF">DARMORV10_C08P04640.1</name>
    <name evidence="4" type="ORF">HID58_079423</name>
</gene>
<feature type="transmembrane region" description="Helical" evidence="2">
    <location>
        <begin position="53"/>
        <end position="74"/>
    </location>
</feature>
<protein>
    <submittedName>
        <fullName evidence="3">(rape) hypothetical protein</fullName>
    </submittedName>
</protein>
<evidence type="ECO:0000313" key="5">
    <source>
        <dbReference type="Proteomes" id="UP000824890"/>
    </source>
</evidence>
<evidence type="ECO:0000256" key="2">
    <source>
        <dbReference type="SAM" id="Phobius"/>
    </source>
</evidence>
<feature type="compositionally biased region" description="Basic and acidic residues" evidence="1">
    <location>
        <begin position="25"/>
        <end position="36"/>
    </location>
</feature>
<keyword evidence="5" id="KW-1185">Reference proteome</keyword>
<organism evidence="3">
    <name type="scientific">Brassica napus</name>
    <name type="common">Rape</name>
    <dbReference type="NCBI Taxonomy" id="3708"/>
    <lineage>
        <taxon>Eukaryota</taxon>
        <taxon>Viridiplantae</taxon>
        <taxon>Streptophyta</taxon>
        <taxon>Embryophyta</taxon>
        <taxon>Tracheophyta</taxon>
        <taxon>Spermatophyta</taxon>
        <taxon>Magnoliopsida</taxon>
        <taxon>eudicotyledons</taxon>
        <taxon>Gunneridae</taxon>
        <taxon>Pentapetalae</taxon>
        <taxon>rosids</taxon>
        <taxon>malvids</taxon>
        <taxon>Brassicales</taxon>
        <taxon>Brassicaceae</taxon>
        <taxon>Brassiceae</taxon>
        <taxon>Brassica</taxon>
    </lineage>
</organism>
<dbReference type="Proteomes" id="UP001295469">
    <property type="component" value="Chromosome C08"/>
</dbReference>
<dbReference type="AlphaFoldDB" id="A0A816U3P4"/>
<accession>A0A816U3P4</accession>
<evidence type="ECO:0000313" key="3">
    <source>
        <dbReference type="EMBL" id="CAF2106023.1"/>
    </source>
</evidence>
<feature type="region of interest" description="Disordered" evidence="1">
    <location>
        <begin position="14"/>
        <end position="36"/>
    </location>
</feature>
<dbReference type="Gramene" id="CDX77279">
    <property type="protein sequence ID" value="CDX77279"/>
    <property type="gene ID" value="GSBRNA2T00128002001"/>
</dbReference>
<proteinExistence type="predicted"/>
<dbReference type="OMA" id="DIFWISH"/>
<evidence type="ECO:0000256" key="1">
    <source>
        <dbReference type="SAM" id="MobiDB-lite"/>
    </source>
</evidence>
<keyword evidence="2" id="KW-0472">Membrane</keyword>
<keyword evidence="2" id="KW-0812">Transmembrane</keyword>
<reference evidence="4 5" key="2">
    <citation type="submission" date="2021-05" db="EMBL/GenBank/DDBJ databases">
        <title>Genome Assembly of Synthetic Allotetraploid Brassica napus Reveals Homoeologous Exchanges between Subgenomes.</title>
        <authorList>
            <person name="Davis J.T."/>
        </authorList>
    </citation>
    <scope>NUCLEOTIDE SEQUENCE [LARGE SCALE GENOMIC DNA]</scope>
    <source>
        <strain evidence="5">cv. Da-Ae</strain>
        <tissue evidence="4">Seedling</tissue>
    </source>
</reference>